<protein>
    <submittedName>
        <fullName evidence="1">LINE-1 reverse transcriptase-like</fullName>
    </submittedName>
</protein>
<dbReference type="Proteomes" id="UP001152320">
    <property type="component" value="Chromosome 16"/>
</dbReference>
<keyword evidence="1" id="KW-0695">RNA-directed DNA polymerase</keyword>
<organism evidence="1 2">
    <name type="scientific">Holothuria leucospilota</name>
    <name type="common">Black long sea cucumber</name>
    <name type="synonym">Mertensiothuria leucospilota</name>
    <dbReference type="NCBI Taxonomy" id="206669"/>
    <lineage>
        <taxon>Eukaryota</taxon>
        <taxon>Metazoa</taxon>
        <taxon>Echinodermata</taxon>
        <taxon>Eleutherozoa</taxon>
        <taxon>Echinozoa</taxon>
        <taxon>Holothuroidea</taxon>
        <taxon>Aspidochirotacea</taxon>
        <taxon>Aspidochirotida</taxon>
        <taxon>Holothuriidae</taxon>
        <taxon>Holothuria</taxon>
    </lineage>
</organism>
<evidence type="ECO:0000313" key="1">
    <source>
        <dbReference type="EMBL" id="KAJ8027323.1"/>
    </source>
</evidence>
<sequence>MKRIPADGRIKQLEKEKQKAIEDGNNNLRNKIQRTINKYVHDIRSEVFGGLKQNSRDFWAVIKSIRGPKDDCKMTIDSKFGSDLSDYFGRFNSSRDKDTSISPLPAACHFPLLNVNEVSKQFQKVKNGVACGSDGLPWWVFKFFHTELAPVYTYIFQGSILKSDIPCLWKNALTTPVPKVKIPSCVNDFRPIDLGSIAFNSLQKILLPKLMDYIEKVGDDM</sequence>
<reference evidence="1" key="1">
    <citation type="submission" date="2021-10" db="EMBL/GenBank/DDBJ databases">
        <title>Tropical sea cucumber genome reveals ecological adaptation and Cuvierian tubules defense mechanism.</title>
        <authorList>
            <person name="Chen T."/>
        </authorList>
    </citation>
    <scope>NUCLEOTIDE SEQUENCE</scope>
    <source>
        <strain evidence="1">Nanhai2018</strain>
        <tissue evidence="1">Muscle</tissue>
    </source>
</reference>
<keyword evidence="1" id="KW-0548">Nucleotidyltransferase</keyword>
<dbReference type="PANTHER" id="PTHR47510">
    <property type="entry name" value="REVERSE TRANSCRIPTASE DOMAIN-CONTAINING PROTEIN"/>
    <property type="match status" value="1"/>
</dbReference>
<dbReference type="EMBL" id="JAIZAY010000016">
    <property type="protein sequence ID" value="KAJ8027323.1"/>
    <property type="molecule type" value="Genomic_DNA"/>
</dbReference>
<dbReference type="PANTHER" id="PTHR47510:SF3">
    <property type="entry name" value="ENDO_EXONUCLEASE_PHOSPHATASE DOMAIN-CONTAINING PROTEIN"/>
    <property type="match status" value="1"/>
</dbReference>
<comment type="caution">
    <text evidence="1">The sequence shown here is derived from an EMBL/GenBank/DDBJ whole genome shotgun (WGS) entry which is preliminary data.</text>
</comment>
<keyword evidence="2" id="KW-1185">Reference proteome</keyword>
<name>A0A9Q1BIP3_HOLLE</name>
<keyword evidence="1" id="KW-0808">Transferase</keyword>
<dbReference type="OrthoDB" id="411173at2759"/>
<proteinExistence type="predicted"/>
<evidence type="ECO:0000313" key="2">
    <source>
        <dbReference type="Proteomes" id="UP001152320"/>
    </source>
</evidence>
<accession>A0A9Q1BIP3</accession>
<dbReference type="AlphaFoldDB" id="A0A9Q1BIP3"/>
<gene>
    <name evidence="1" type="ORF">HOLleu_32437</name>
</gene>
<dbReference type="GO" id="GO:0003964">
    <property type="term" value="F:RNA-directed DNA polymerase activity"/>
    <property type="evidence" value="ECO:0007669"/>
    <property type="project" value="UniProtKB-KW"/>
</dbReference>